<accession>A0A8S9Y687</accession>
<evidence type="ECO:0000256" key="1">
    <source>
        <dbReference type="ARBA" id="ARBA00001913"/>
    </source>
</evidence>
<comment type="caution">
    <text evidence="6">The sequence shown here is derived from an EMBL/GenBank/DDBJ whole genome shotgun (WGS) entry which is preliminary data.</text>
</comment>
<feature type="domain" description="Sulfatase N-terminal" evidence="4">
    <location>
        <begin position="24"/>
        <end position="328"/>
    </location>
</feature>
<evidence type="ECO:0000259" key="4">
    <source>
        <dbReference type="Pfam" id="PF00884"/>
    </source>
</evidence>
<reference evidence="6" key="1">
    <citation type="journal article" date="2021" name="Mol. Ecol. Resour.">
        <title>Apolygus lucorum genome provides insights into omnivorousness and mesophyll feeding.</title>
        <authorList>
            <person name="Liu Y."/>
            <person name="Liu H."/>
            <person name="Wang H."/>
            <person name="Huang T."/>
            <person name="Liu B."/>
            <person name="Yang B."/>
            <person name="Yin L."/>
            <person name="Li B."/>
            <person name="Zhang Y."/>
            <person name="Zhang S."/>
            <person name="Jiang F."/>
            <person name="Zhang X."/>
            <person name="Ren Y."/>
            <person name="Wang B."/>
            <person name="Wang S."/>
            <person name="Lu Y."/>
            <person name="Wu K."/>
            <person name="Fan W."/>
            <person name="Wang G."/>
        </authorList>
    </citation>
    <scope>NUCLEOTIDE SEQUENCE</scope>
    <source>
        <strain evidence="6">12Hb</strain>
    </source>
</reference>
<evidence type="ECO:0000313" key="6">
    <source>
        <dbReference type="EMBL" id="KAF6216693.1"/>
    </source>
</evidence>
<comment type="cofactor">
    <cofactor evidence="1">
        <name>Ca(2+)</name>
        <dbReference type="ChEBI" id="CHEBI:29108"/>
    </cofactor>
</comment>
<dbReference type="Proteomes" id="UP000466442">
    <property type="component" value="Linkage Group LG1"/>
</dbReference>
<dbReference type="InterPro" id="IPR000917">
    <property type="entry name" value="Sulfatase_N"/>
</dbReference>
<keyword evidence="7" id="KW-1185">Reference proteome</keyword>
<dbReference type="Gene3D" id="3.40.720.10">
    <property type="entry name" value="Alkaline Phosphatase, subunit A"/>
    <property type="match status" value="1"/>
</dbReference>
<dbReference type="GO" id="GO:0006027">
    <property type="term" value="P:glycosaminoglycan catabolic process"/>
    <property type="evidence" value="ECO:0007669"/>
    <property type="project" value="TreeGrafter"/>
</dbReference>
<evidence type="ECO:0000259" key="5">
    <source>
        <dbReference type="Pfam" id="PF16347"/>
    </source>
</evidence>
<evidence type="ECO:0008006" key="8">
    <source>
        <dbReference type="Google" id="ProtNLM"/>
    </source>
</evidence>
<evidence type="ECO:0000256" key="2">
    <source>
        <dbReference type="ARBA" id="ARBA00008779"/>
    </source>
</evidence>
<dbReference type="Pfam" id="PF00884">
    <property type="entry name" value="Sulfatase"/>
    <property type="match status" value="1"/>
</dbReference>
<comment type="similarity">
    <text evidence="2">Belongs to the sulfatase family.</text>
</comment>
<evidence type="ECO:0000313" key="7">
    <source>
        <dbReference type="Proteomes" id="UP000466442"/>
    </source>
</evidence>
<feature type="domain" description="N-sulphoglucosamine sulphohydrolase C-terminal" evidence="5">
    <location>
        <begin position="419"/>
        <end position="465"/>
    </location>
</feature>
<dbReference type="CDD" id="cd16027">
    <property type="entry name" value="SGSH"/>
    <property type="match status" value="1"/>
</dbReference>
<dbReference type="InterPro" id="IPR017850">
    <property type="entry name" value="Alkaline_phosphatase_core_sf"/>
</dbReference>
<gene>
    <name evidence="6" type="ORF">GE061_001039</name>
</gene>
<sequence>MGRFMSYWVVIYVIGLARSSLAVNVLFLLADDGGFELGVYRNRIVQTPNIDALAKNSLIFNQAHTSVSSCSPSRAALLSGIPSHQNGMYGLHHGVHHFSSLDSVTTLTSILSKNQIYTGIIGKKHVGPENVYPFDFAHTEQTHESILQVGRNITNIKLLTREFLKEARKKQFFLYIGFHDPHRCGHTHPEYGSFCEKFGDGDEGHGVIPDWTPVVYRPEDVFVPYFIQDTQAAREDIAAQYTTISRLDAGVGLVLEELRVTDVLKNTLIIYTSDNGIPFAAGRTNLYDSGSAVPLLIASPETSARKYEVTNYLTSLVDLVPTIIDWYGLLDSCGVKFPGNSLLPLLQKEKPQSKAKIFYSHNLHEVTMYYPMRAIRTKRYKLIHNLNFNSPFPIDQDLYVSPSFQDLLNRTKQGQTKFWYRSLKHYAHRPEWELFDMKHDPEEVDNLVFTPKYKDILQGLKTDLWLWQKNSSDPWLCSPNGILEHDECMSL</sequence>
<dbReference type="AlphaFoldDB" id="A0A8S9Y687"/>
<proteinExistence type="inferred from homology"/>
<dbReference type="OrthoDB" id="10012954at2759"/>
<keyword evidence="3" id="KW-1133">Transmembrane helix</keyword>
<dbReference type="SUPFAM" id="SSF53649">
    <property type="entry name" value="Alkaline phosphatase-like"/>
    <property type="match status" value="1"/>
</dbReference>
<keyword evidence="3" id="KW-0472">Membrane</keyword>
<dbReference type="GO" id="GO:0016250">
    <property type="term" value="F:N-sulfoglucosamine sulfohydrolase activity"/>
    <property type="evidence" value="ECO:0007669"/>
    <property type="project" value="TreeGrafter"/>
</dbReference>
<feature type="transmembrane region" description="Helical" evidence="3">
    <location>
        <begin position="7"/>
        <end position="30"/>
    </location>
</feature>
<dbReference type="EMBL" id="WIXP02000001">
    <property type="protein sequence ID" value="KAF6216693.1"/>
    <property type="molecule type" value="Genomic_DNA"/>
</dbReference>
<dbReference type="GO" id="GO:0030200">
    <property type="term" value="P:heparan sulfate proteoglycan catabolic process"/>
    <property type="evidence" value="ECO:0007669"/>
    <property type="project" value="TreeGrafter"/>
</dbReference>
<evidence type="ECO:0000256" key="3">
    <source>
        <dbReference type="SAM" id="Phobius"/>
    </source>
</evidence>
<organism evidence="6 7">
    <name type="scientific">Apolygus lucorum</name>
    <name type="common">Small green plant bug</name>
    <name type="synonym">Lygocoris lucorum</name>
    <dbReference type="NCBI Taxonomy" id="248454"/>
    <lineage>
        <taxon>Eukaryota</taxon>
        <taxon>Metazoa</taxon>
        <taxon>Ecdysozoa</taxon>
        <taxon>Arthropoda</taxon>
        <taxon>Hexapoda</taxon>
        <taxon>Insecta</taxon>
        <taxon>Pterygota</taxon>
        <taxon>Neoptera</taxon>
        <taxon>Paraneoptera</taxon>
        <taxon>Hemiptera</taxon>
        <taxon>Heteroptera</taxon>
        <taxon>Panheteroptera</taxon>
        <taxon>Cimicomorpha</taxon>
        <taxon>Miridae</taxon>
        <taxon>Mirini</taxon>
        <taxon>Apolygus</taxon>
    </lineage>
</organism>
<dbReference type="PANTHER" id="PTHR43108:SF6">
    <property type="entry name" value="N-SULPHOGLUCOSAMINE SULPHOHYDROLASE"/>
    <property type="match status" value="1"/>
</dbReference>
<dbReference type="PANTHER" id="PTHR43108">
    <property type="entry name" value="N-ACETYLGLUCOSAMINE-6-SULFATASE FAMILY MEMBER"/>
    <property type="match status" value="1"/>
</dbReference>
<dbReference type="InterPro" id="IPR032506">
    <property type="entry name" value="SGSH_C"/>
</dbReference>
<protein>
    <recommendedName>
        <fullName evidence="8">Sulfatase N-terminal domain-containing protein</fullName>
    </recommendedName>
</protein>
<keyword evidence="3" id="KW-0812">Transmembrane</keyword>
<name>A0A8S9Y687_APOLU</name>
<dbReference type="Pfam" id="PF16347">
    <property type="entry name" value="SGSH_C"/>
    <property type="match status" value="1"/>
</dbReference>